<dbReference type="OrthoDB" id="9806956at2"/>
<dbReference type="Pfam" id="PF02879">
    <property type="entry name" value="PGM_PMM_II"/>
    <property type="match status" value="1"/>
</dbReference>
<dbReference type="InterPro" id="IPR005844">
    <property type="entry name" value="A-D-PHexomutase_a/b/a-I"/>
</dbReference>
<accession>A0A2K3UTD3</accession>
<dbReference type="InterPro" id="IPR005845">
    <property type="entry name" value="A-D-PHexomutase_a/b/a-II"/>
</dbReference>
<evidence type="ECO:0000313" key="13">
    <source>
        <dbReference type="Proteomes" id="UP000236379"/>
    </source>
</evidence>
<evidence type="ECO:0000256" key="5">
    <source>
        <dbReference type="ARBA" id="ARBA00022842"/>
    </source>
</evidence>
<dbReference type="Pfam" id="PF00408">
    <property type="entry name" value="PGM_PMM_IV"/>
    <property type="match status" value="1"/>
</dbReference>
<feature type="domain" description="Alpha-D-phosphohexomutase alpha/beta/alpha" evidence="11">
    <location>
        <begin position="257"/>
        <end position="368"/>
    </location>
</feature>
<dbReference type="InterPro" id="IPR005846">
    <property type="entry name" value="A-D-PHexomutase_a/b/a-III"/>
</dbReference>
<feature type="domain" description="Alpha-D-phosphohexomutase C-terminal" evidence="8">
    <location>
        <begin position="410"/>
        <end position="459"/>
    </location>
</feature>
<dbReference type="RefSeq" id="WP_103313775.1">
    <property type="nucleotide sequence ID" value="NZ_PPPD01000002.1"/>
</dbReference>
<keyword evidence="5 7" id="KW-0460">Magnesium</keyword>
<protein>
    <submittedName>
        <fullName evidence="12">Phosphohexose mutase</fullName>
    </submittedName>
</protein>
<reference evidence="12 13" key="1">
    <citation type="submission" date="2018-01" db="EMBL/GenBank/DDBJ databases">
        <title>Deinococcus koreensis sp. nov., a radiation-resistant bacterium isolated from river water.</title>
        <authorList>
            <person name="Choi A."/>
        </authorList>
    </citation>
    <scope>NUCLEOTIDE SEQUENCE [LARGE SCALE GENOMIC DNA]</scope>
    <source>
        <strain evidence="12 13">SJW1-2</strain>
    </source>
</reference>
<keyword evidence="4 7" id="KW-0479">Metal-binding</keyword>
<keyword evidence="3" id="KW-0597">Phosphoprotein</keyword>
<dbReference type="Gene3D" id="3.30.310.50">
    <property type="entry name" value="Alpha-D-phosphohexomutase, C-terminal domain"/>
    <property type="match status" value="1"/>
</dbReference>
<dbReference type="EMBL" id="PPPD01000002">
    <property type="protein sequence ID" value="PNY79791.1"/>
    <property type="molecule type" value="Genomic_DNA"/>
</dbReference>
<dbReference type="GO" id="GO:0005975">
    <property type="term" value="P:carbohydrate metabolic process"/>
    <property type="evidence" value="ECO:0007669"/>
    <property type="project" value="InterPro"/>
</dbReference>
<feature type="domain" description="Alpha-D-phosphohexomutase alpha/beta/alpha" evidence="10">
    <location>
        <begin position="150"/>
        <end position="249"/>
    </location>
</feature>
<evidence type="ECO:0000259" key="9">
    <source>
        <dbReference type="Pfam" id="PF02878"/>
    </source>
</evidence>
<dbReference type="Pfam" id="PF02878">
    <property type="entry name" value="PGM_PMM_I"/>
    <property type="match status" value="1"/>
</dbReference>
<evidence type="ECO:0000259" key="8">
    <source>
        <dbReference type="Pfam" id="PF00408"/>
    </source>
</evidence>
<evidence type="ECO:0000256" key="1">
    <source>
        <dbReference type="ARBA" id="ARBA00001946"/>
    </source>
</evidence>
<sequence length="468" mass="49269">MKLTFGTDGWRGVIADEFTVANTRRVALAHAQALRAAGGRAAAVAHDTRFLGERFAAVAAGTLQEAGLDVTLLRGATPTPALSFAVKAAGLAGGVMITASHNPAIYQGYKLKGAYGGSATPDLVAEVEARLDAPPIPAPAGTLAETSVQDSYLEAVSGRIDLGAIDRAGVPIYHDAMHGAASGWLETFAGRFLKVPFHGLRNTPSPLFGGVNPEPTPPNLAFTLEAMRAVSGPAFAVVTDGDADRVGAVLSGGRYFNSHQIFAVLLHHLARQGGRGRVIRTVSTSAIIQRLAEHHGLEVVQTPVGFKYVTEAFLEGDADPARAVLIGGEESGGIGVQGWLPERDGLFNGLLLQETIAASGLGLDEQFAAIERLTGMSHHYDRRDLHLSGDLDRGGLRQATAETTSLQGHRVEEVVTLDGVKLVFDGGFGMVRASGTEPVVRLYVEAPSDAEVQAILKQLEGLARRFVR</sequence>
<dbReference type="Pfam" id="PF02880">
    <property type="entry name" value="PGM_PMM_III"/>
    <property type="match status" value="1"/>
</dbReference>
<evidence type="ECO:0000256" key="6">
    <source>
        <dbReference type="ARBA" id="ARBA00023235"/>
    </source>
</evidence>
<dbReference type="PROSITE" id="PS00710">
    <property type="entry name" value="PGM_PMM"/>
    <property type="match status" value="1"/>
</dbReference>
<evidence type="ECO:0000256" key="4">
    <source>
        <dbReference type="ARBA" id="ARBA00022723"/>
    </source>
</evidence>
<dbReference type="SUPFAM" id="SSF53738">
    <property type="entry name" value="Phosphoglucomutase, first 3 domains"/>
    <property type="match status" value="2"/>
</dbReference>
<dbReference type="InterPro" id="IPR016055">
    <property type="entry name" value="A-D-PHexomutase_a/b/a-I/II/III"/>
</dbReference>
<comment type="similarity">
    <text evidence="2 7">Belongs to the phosphohexose mutase family.</text>
</comment>
<dbReference type="GO" id="GO:0000287">
    <property type="term" value="F:magnesium ion binding"/>
    <property type="evidence" value="ECO:0007669"/>
    <property type="project" value="InterPro"/>
</dbReference>
<evidence type="ECO:0000256" key="7">
    <source>
        <dbReference type="RuleBase" id="RU004326"/>
    </source>
</evidence>
<dbReference type="Proteomes" id="UP000236379">
    <property type="component" value="Unassembled WGS sequence"/>
</dbReference>
<evidence type="ECO:0000259" key="11">
    <source>
        <dbReference type="Pfam" id="PF02880"/>
    </source>
</evidence>
<dbReference type="InterPro" id="IPR016066">
    <property type="entry name" value="A-D-PHexomutase_CS"/>
</dbReference>
<comment type="cofactor">
    <cofactor evidence="1">
        <name>Mg(2+)</name>
        <dbReference type="ChEBI" id="CHEBI:18420"/>
    </cofactor>
</comment>
<evidence type="ECO:0000256" key="2">
    <source>
        <dbReference type="ARBA" id="ARBA00010231"/>
    </source>
</evidence>
<dbReference type="InterPro" id="IPR005843">
    <property type="entry name" value="A-D-PHexomutase_C"/>
</dbReference>
<gene>
    <name evidence="12" type="ORF">CVO96_17755</name>
</gene>
<evidence type="ECO:0000256" key="3">
    <source>
        <dbReference type="ARBA" id="ARBA00022553"/>
    </source>
</evidence>
<name>A0A2K3UTD3_9DEIO</name>
<dbReference type="SUPFAM" id="SSF55957">
    <property type="entry name" value="Phosphoglucomutase, C-terminal domain"/>
    <property type="match status" value="1"/>
</dbReference>
<keyword evidence="13" id="KW-1185">Reference proteome</keyword>
<dbReference type="PANTHER" id="PTHR45745:SF1">
    <property type="entry name" value="PHOSPHOGLUCOMUTASE 2B-RELATED"/>
    <property type="match status" value="1"/>
</dbReference>
<dbReference type="Gene3D" id="3.40.120.10">
    <property type="entry name" value="Alpha-D-Glucose-1,6-Bisphosphate, subunit A, domain 3"/>
    <property type="match status" value="3"/>
</dbReference>
<feature type="domain" description="Alpha-D-phosphohexomutase alpha/beta/alpha" evidence="9">
    <location>
        <begin position="3"/>
        <end position="132"/>
    </location>
</feature>
<organism evidence="12 13">
    <name type="scientific">Deinococcus koreensis</name>
    <dbReference type="NCBI Taxonomy" id="2054903"/>
    <lineage>
        <taxon>Bacteria</taxon>
        <taxon>Thermotogati</taxon>
        <taxon>Deinococcota</taxon>
        <taxon>Deinococci</taxon>
        <taxon>Deinococcales</taxon>
        <taxon>Deinococcaceae</taxon>
        <taxon>Deinococcus</taxon>
    </lineage>
</organism>
<comment type="caution">
    <text evidence="12">The sequence shown here is derived from an EMBL/GenBank/DDBJ whole genome shotgun (WGS) entry which is preliminary data.</text>
</comment>
<evidence type="ECO:0000313" key="12">
    <source>
        <dbReference type="EMBL" id="PNY79791.1"/>
    </source>
</evidence>
<evidence type="ECO:0000259" key="10">
    <source>
        <dbReference type="Pfam" id="PF02879"/>
    </source>
</evidence>
<dbReference type="PRINTS" id="PR00509">
    <property type="entry name" value="PGMPMM"/>
</dbReference>
<dbReference type="PANTHER" id="PTHR45745">
    <property type="entry name" value="PHOSPHOMANNOMUTASE 45A"/>
    <property type="match status" value="1"/>
</dbReference>
<keyword evidence="6" id="KW-0413">Isomerase</keyword>
<dbReference type="InterPro" id="IPR005841">
    <property type="entry name" value="Alpha-D-phosphohexomutase_SF"/>
</dbReference>
<dbReference type="GO" id="GO:0006166">
    <property type="term" value="P:purine ribonucleoside salvage"/>
    <property type="evidence" value="ECO:0007669"/>
    <property type="project" value="TreeGrafter"/>
</dbReference>
<dbReference type="GO" id="GO:0008973">
    <property type="term" value="F:phosphopentomutase activity"/>
    <property type="evidence" value="ECO:0007669"/>
    <property type="project" value="TreeGrafter"/>
</dbReference>
<proteinExistence type="inferred from homology"/>
<dbReference type="AlphaFoldDB" id="A0A2K3UTD3"/>
<dbReference type="InterPro" id="IPR036900">
    <property type="entry name" value="A-D-PHexomutase_C_sf"/>
</dbReference>